<evidence type="ECO:0000256" key="3">
    <source>
        <dbReference type="ARBA" id="ARBA00022691"/>
    </source>
</evidence>
<feature type="binding site" evidence="5">
    <location>
        <begin position="189"/>
        <end position="192"/>
    </location>
    <ligand>
        <name>substrate</name>
    </ligand>
</feature>
<dbReference type="GO" id="GO:0032259">
    <property type="term" value="P:methylation"/>
    <property type="evidence" value="ECO:0007669"/>
    <property type="project" value="UniProtKB-KW"/>
</dbReference>
<comment type="catalytic activity">
    <reaction evidence="4 5">
        <text>L-glutaminyl-[peptide chain release factor] + S-adenosyl-L-methionine = N(5)-methyl-L-glutaminyl-[peptide chain release factor] + S-adenosyl-L-homocysteine + H(+)</text>
        <dbReference type="Rhea" id="RHEA:42896"/>
        <dbReference type="Rhea" id="RHEA-COMP:10271"/>
        <dbReference type="Rhea" id="RHEA-COMP:10272"/>
        <dbReference type="ChEBI" id="CHEBI:15378"/>
        <dbReference type="ChEBI" id="CHEBI:30011"/>
        <dbReference type="ChEBI" id="CHEBI:57856"/>
        <dbReference type="ChEBI" id="CHEBI:59789"/>
        <dbReference type="ChEBI" id="CHEBI:61891"/>
        <dbReference type="EC" id="2.1.1.297"/>
    </reaction>
</comment>
<comment type="function">
    <text evidence="5">Methylates the class 1 translation termination release factors RF1/PrfA and RF2/PrfB on the glutamine residue of the universally conserved GGQ motif.</text>
</comment>
<evidence type="ECO:0000256" key="5">
    <source>
        <dbReference type="HAMAP-Rule" id="MF_02126"/>
    </source>
</evidence>
<dbReference type="SUPFAM" id="SSF53335">
    <property type="entry name" value="S-adenosyl-L-methionine-dependent methyltransferases"/>
    <property type="match status" value="1"/>
</dbReference>
<dbReference type="Pfam" id="PF17827">
    <property type="entry name" value="PrmC_N"/>
    <property type="match status" value="1"/>
</dbReference>
<feature type="domain" description="Methyltransferase small" evidence="6">
    <location>
        <begin position="115"/>
        <end position="193"/>
    </location>
</feature>
<dbReference type="AlphaFoldDB" id="Q8EM61"/>
<name>Q8EM61_OCEIH</name>
<evidence type="ECO:0000256" key="2">
    <source>
        <dbReference type="ARBA" id="ARBA00022679"/>
    </source>
</evidence>
<dbReference type="InterPro" id="IPR029063">
    <property type="entry name" value="SAM-dependent_MTases_sf"/>
</dbReference>
<dbReference type="Gene3D" id="3.40.50.150">
    <property type="entry name" value="Vaccinia Virus protein VP39"/>
    <property type="match status" value="1"/>
</dbReference>
<feature type="binding site" evidence="5">
    <location>
        <position position="172"/>
    </location>
    <ligand>
        <name>S-adenosyl-L-methionine</name>
        <dbReference type="ChEBI" id="CHEBI:59789"/>
    </ligand>
</feature>
<keyword evidence="9" id="KW-1185">Reference proteome</keyword>
<dbReference type="CDD" id="cd02440">
    <property type="entry name" value="AdoMet_MTases"/>
    <property type="match status" value="1"/>
</dbReference>
<keyword evidence="3 5" id="KW-0949">S-adenosyl-L-methionine</keyword>
<feature type="binding site" evidence="5">
    <location>
        <position position="145"/>
    </location>
    <ligand>
        <name>S-adenosyl-L-methionine</name>
        <dbReference type="ChEBI" id="CHEBI:59789"/>
    </ligand>
</feature>
<dbReference type="GO" id="GO:0102559">
    <property type="term" value="F:peptide chain release factor N(5)-glutamine methyltransferase activity"/>
    <property type="evidence" value="ECO:0007669"/>
    <property type="project" value="UniProtKB-EC"/>
</dbReference>
<feature type="binding site" evidence="5">
    <location>
        <begin position="122"/>
        <end position="126"/>
    </location>
    <ligand>
        <name>S-adenosyl-L-methionine</name>
        <dbReference type="ChEBI" id="CHEBI:59789"/>
    </ligand>
</feature>
<evidence type="ECO:0000259" key="6">
    <source>
        <dbReference type="Pfam" id="PF05175"/>
    </source>
</evidence>
<dbReference type="PANTHER" id="PTHR18895">
    <property type="entry name" value="HEMK METHYLTRANSFERASE"/>
    <property type="match status" value="1"/>
</dbReference>
<keyword evidence="2 5" id="KW-0808">Transferase</keyword>
<protein>
    <recommendedName>
        <fullName evidence="5">Release factor glutamine methyltransferase</fullName>
        <shortName evidence="5">RF MTase</shortName>
        <ecNumber evidence="5">2.1.1.297</ecNumber>
    </recommendedName>
    <alternativeName>
        <fullName evidence="5">N5-glutamine methyltransferase PrmC</fullName>
    </alternativeName>
    <alternativeName>
        <fullName evidence="5">Protein-(glutamine-N5) MTase PrmC</fullName>
    </alternativeName>
    <alternativeName>
        <fullName evidence="5">Protein-glutamine N-methyltransferase PrmC</fullName>
    </alternativeName>
</protein>
<dbReference type="PANTHER" id="PTHR18895:SF74">
    <property type="entry name" value="MTRF1L RELEASE FACTOR GLUTAMINE METHYLTRANSFERASE"/>
    <property type="match status" value="1"/>
</dbReference>
<dbReference type="STRING" id="221109.gene:10735249"/>
<dbReference type="RefSeq" id="WP_011067393.1">
    <property type="nucleotide sequence ID" value="NC_004193.1"/>
</dbReference>
<dbReference type="InterPro" id="IPR002052">
    <property type="entry name" value="DNA_methylase_N6_adenine_CS"/>
</dbReference>
<dbReference type="GO" id="GO:0003676">
    <property type="term" value="F:nucleic acid binding"/>
    <property type="evidence" value="ECO:0007669"/>
    <property type="project" value="InterPro"/>
</dbReference>
<dbReference type="NCBIfam" id="TIGR03534">
    <property type="entry name" value="RF_mod_PrmC"/>
    <property type="match status" value="1"/>
</dbReference>
<dbReference type="Proteomes" id="UP000000822">
    <property type="component" value="Chromosome"/>
</dbReference>
<sequence>MSEKYFEVLQRASLFLEKAGREPKVAEILLLHHLQISKEQLLMKWRDSIQESSVEAIEKDILTHVETGVPVQHLTKEEHFYGRVFEVNQHVLIPRPETEELVQQVIQQAKTMEQPITIVDVGTGSGVIAITLALELPGSRVFATDISEKALAVAKRNAQAMKADVTFLEGNFLEPFLDINQTADIIVSNPPYIPWSQSEELQDTVKNFDPELALFAENNGLAAYHAILRQMKTMKLSDQSILAFEIGFDQSEAITNMIRQNLPSREVFTVKDINDKDRILLAYVIRG</sequence>
<proteinExistence type="inferred from homology"/>
<dbReference type="InterPro" id="IPR004556">
    <property type="entry name" value="HemK-like"/>
</dbReference>
<dbReference type="Pfam" id="PF05175">
    <property type="entry name" value="MTS"/>
    <property type="match status" value="1"/>
</dbReference>
<evidence type="ECO:0000256" key="1">
    <source>
        <dbReference type="ARBA" id="ARBA00022603"/>
    </source>
</evidence>
<dbReference type="HAMAP" id="MF_02126">
    <property type="entry name" value="RF_methyltr_PrmC"/>
    <property type="match status" value="1"/>
</dbReference>
<dbReference type="KEGG" id="oih:OB2997"/>
<dbReference type="OrthoDB" id="9800643at2"/>
<evidence type="ECO:0000313" key="8">
    <source>
        <dbReference type="EMBL" id="BAC14953.1"/>
    </source>
</evidence>
<dbReference type="InterPro" id="IPR007848">
    <property type="entry name" value="Small_mtfrase_dom"/>
</dbReference>
<keyword evidence="1 5" id="KW-0489">Methyltransferase</keyword>
<dbReference type="HOGENOM" id="CLU_018398_3_2_9"/>
<dbReference type="InterPro" id="IPR040758">
    <property type="entry name" value="PrmC_N"/>
</dbReference>
<reference evidence="8 9" key="1">
    <citation type="journal article" date="2001" name="FEMS Microbiol. Lett.">
        <title>Oceanobacillus iheyensis gen. nov., sp. nov., a deep-sea extremely halotolerant and alkaliphilic species isolated from a depth of 1050 m on the Iheya Ridge.</title>
        <authorList>
            <person name="Lu J."/>
            <person name="Nogi Y."/>
            <person name="Takami H."/>
        </authorList>
    </citation>
    <scope>NUCLEOTIDE SEQUENCE [LARGE SCALE GENOMIC DNA]</scope>
    <source>
        <strain evidence="9">DSM 14371 / CIP 107618 / JCM 11309 / KCTC 3954 / HTE831</strain>
    </source>
</reference>
<dbReference type="EC" id="2.1.1.297" evidence="5"/>
<evidence type="ECO:0000313" key="9">
    <source>
        <dbReference type="Proteomes" id="UP000000822"/>
    </source>
</evidence>
<evidence type="ECO:0000256" key="4">
    <source>
        <dbReference type="ARBA" id="ARBA00048391"/>
    </source>
</evidence>
<dbReference type="PROSITE" id="PS00092">
    <property type="entry name" value="N6_MTASE"/>
    <property type="match status" value="1"/>
</dbReference>
<reference evidence="8 9" key="2">
    <citation type="journal article" date="2002" name="Nucleic Acids Res.">
        <title>Genome sequence of Oceanobacillus iheyensis isolated from the Iheya Ridge and its unexpected adaptive capabilities to extreme environments.</title>
        <authorList>
            <person name="Takami H."/>
            <person name="Takaki Y."/>
            <person name="Uchiyama I."/>
        </authorList>
    </citation>
    <scope>NUCLEOTIDE SEQUENCE [LARGE SCALE GENOMIC DNA]</scope>
    <source>
        <strain evidence="9">DSM 14371 / CIP 107618 / JCM 11309 / KCTC 3954 / HTE831</strain>
    </source>
</reference>
<dbReference type="PhylomeDB" id="Q8EM61"/>
<dbReference type="InterPro" id="IPR050320">
    <property type="entry name" value="N5-glutamine_MTase"/>
</dbReference>
<dbReference type="NCBIfam" id="TIGR00536">
    <property type="entry name" value="hemK_fam"/>
    <property type="match status" value="1"/>
</dbReference>
<organism evidence="8 9">
    <name type="scientific">Oceanobacillus iheyensis (strain DSM 14371 / CIP 107618 / JCM 11309 / KCTC 3954 / HTE831)</name>
    <dbReference type="NCBI Taxonomy" id="221109"/>
    <lineage>
        <taxon>Bacteria</taxon>
        <taxon>Bacillati</taxon>
        <taxon>Bacillota</taxon>
        <taxon>Bacilli</taxon>
        <taxon>Bacillales</taxon>
        <taxon>Bacillaceae</taxon>
        <taxon>Oceanobacillus</taxon>
    </lineage>
</organism>
<dbReference type="EMBL" id="BA000028">
    <property type="protein sequence ID" value="BAC14953.1"/>
    <property type="molecule type" value="Genomic_DNA"/>
</dbReference>
<evidence type="ECO:0000259" key="7">
    <source>
        <dbReference type="Pfam" id="PF17827"/>
    </source>
</evidence>
<gene>
    <name evidence="5" type="primary">prmC</name>
    <name evidence="8" type="ordered locus">OB2997</name>
</gene>
<dbReference type="eggNOG" id="COG2890">
    <property type="taxonomic scope" value="Bacteria"/>
</dbReference>
<comment type="similarity">
    <text evidence="5">Belongs to the protein N5-glutamine methyltransferase family. PrmC subfamily.</text>
</comment>
<dbReference type="InterPro" id="IPR019874">
    <property type="entry name" value="RF_methyltr_PrmC"/>
</dbReference>
<feature type="domain" description="Release factor glutamine methyltransferase N-terminal" evidence="7">
    <location>
        <begin position="7"/>
        <end position="75"/>
    </location>
</feature>
<dbReference type="Gene3D" id="1.10.8.10">
    <property type="entry name" value="DNA helicase RuvA subunit, C-terminal domain"/>
    <property type="match status" value="1"/>
</dbReference>
<feature type="binding site" evidence="5">
    <location>
        <position position="189"/>
    </location>
    <ligand>
        <name>S-adenosyl-L-methionine</name>
        <dbReference type="ChEBI" id="CHEBI:59789"/>
    </ligand>
</feature>
<accession>Q8EM61</accession>